<dbReference type="GO" id="GO:0016740">
    <property type="term" value="F:transferase activity"/>
    <property type="evidence" value="ECO:0007669"/>
    <property type="project" value="UniProtKB-KW"/>
</dbReference>
<dbReference type="InterPro" id="IPR004045">
    <property type="entry name" value="Glutathione_S-Trfase_N"/>
</dbReference>
<gene>
    <name evidence="3" type="ORF">SAJA_04580</name>
</gene>
<dbReference type="Pfam" id="PF13409">
    <property type="entry name" value="GST_N_2"/>
    <property type="match status" value="1"/>
</dbReference>
<dbReference type="PANTHER" id="PTHR44051">
    <property type="entry name" value="GLUTATHIONE S-TRANSFERASE-RELATED"/>
    <property type="match status" value="1"/>
</dbReference>
<dbReference type="SUPFAM" id="SSF47616">
    <property type="entry name" value="GST C-terminal domain-like"/>
    <property type="match status" value="1"/>
</dbReference>
<evidence type="ECO:0000313" key="3">
    <source>
        <dbReference type="EMBL" id="ROO30768.1"/>
    </source>
</evidence>
<dbReference type="InterPro" id="IPR036282">
    <property type="entry name" value="Glutathione-S-Trfase_C_sf"/>
</dbReference>
<sequence length="206" mass="23448">MKLYEFERAPNPRRVRFFIAEKGIDLASIERIQIDIGGGENRAAEFRQMNPMGTVPVLELDDGTALSETMAICRYFEGNHPEPALLGQSVIEQATIEMWNRRMEFNLLLPVAMAFRHTTGHFSDRENVFPDYGSDCGQSAQRMFDFLNDHLADNDYIAGRQFSVADITAVVSIDFARVIKMRLDPDKHARLIDWHERISARPAASV</sequence>
<dbReference type="InterPro" id="IPR040079">
    <property type="entry name" value="Glutathione_S-Trfase"/>
</dbReference>
<protein>
    <submittedName>
        <fullName evidence="3">Glutathione S-transferase</fullName>
    </submittedName>
</protein>
<keyword evidence="4" id="KW-1185">Reference proteome</keyword>
<dbReference type="Gene3D" id="3.40.30.10">
    <property type="entry name" value="Glutaredoxin"/>
    <property type="match status" value="1"/>
</dbReference>
<dbReference type="SUPFAM" id="SSF52833">
    <property type="entry name" value="Thioredoxin-like"/>
    <property type="match status" value="1"/>
</dbReference>
<dbReference type="Gene3D" id="1.20.1050.10">
    <property type="match status" value="1"/>
</dbReference>
<evidence type="ECO:0000259" key="2">
    <source>
        <dbReference type="PROSITE" id="PS50405"/>
    </source>
</evidence>
<dbReference type="Proteomes" id="UP000285310">
    <property type="component" value="Unassembled WGS sequence"/>
</dbReference>
<dbReference type="InParanoid" id="A0A423PZ15"/>
<dbReference type="RefSeq" id="WP_123657461.1">
    <property type="nucleotide sequence ID" value="NZ_AYKG01000010.1"/>
</dbReference>
<dbReference type="AlphaFoldDB" id="A0A423PZ15"/>
<dbReference type="CDD" id="cd03051">
    <property type="entry name" value="GST_N_GTT2_like"/>
    <property type="match status" value="1"/>
</dbReference>
<dbReference type="PANTHER" id="PTHR44051:SF8">
    <property type="entry name" value="GLUTATHIONE S-TRANSFERASE GSTA"/>
    <property type="match status" value="1"/>
</dbReference>
<keyword evidence="3" id="KW-0808">Transferase</keyword>
<dbReference type="PROSITE" id="PS50404">
    <property type="entry name" value="GST_NTER"/>
    <property type="match status" value="1"/>
</dbReference>
<reference evidence="3 4" key="1">
    <citation type="submission" date="2013-10" db="EMBL/GenBank/DDBJ databases">
        <title>Salinisphaera japonica YTM-1 Genome Sequencing.</title>
        <authorList>
            <person name="Lai Q."/>
            <person name="Li C."/>
            <person name="Shao Z."/>
        </authorList>
    </citation>
    <scope>NUCLEOTIDE SEQUENCE [LARGE SCALE GENOMIC DNA]</scope>
    <source>
        <strain evidence="3 4">YTM-1</strain>
    </source>
</reference>
<dbReference type="InterPro" id="IPR004046">
    <property type="entry name" value="GST_C"/>
</dbReference>
<name>A0A423PZ15_9GAMM</name>
<dbReference type="SFLD" id="SFLDG00358">
    <property type="entry name" value="Main_(cytGST)"/>
    <property type="match status" value="1"/>
</dbReference>
<accession>A0A423PZ15</accession>
<proteinExistence type="predicted"/>
<dbReference type="InterPro" id="IPR036249">
    <property type="entry name" value="Thioredoxin-like_sf"/>
</dbReference>
<evidence type="ECO:0000259" key="1">
    <source>
        <dbReference type="PROSITE" id="PS50404"/>
    </source>
</evidence>
<feature type="domain" description="GST N-terminal" evidence="1">
    <location>
        <begin position="1"/>
        <end position="84"/>
    </location>
</feature>
<dbReference type="PROSITE" id="PS50405">
    <property type="entry name" value="GST_CTER"/>
    <property type="match status" value="1"/>
</dbReference>
<dbReference type="InterPro" id="IPR010987">
    <property type="entry name" value="Glutathione-S-Trfase_C-like"/>
</dbReference>
<dbReference type="EMBL" id="AYKG01000010">
    <property type="protein sequence ID" value="ROO30768.1"/>
    <property type="molecule type" value="Genomic_DNA"/>
</dbReference>
<evidence type="ECO:0000313" key="4">
    <source>
        <dbReference type="Proteomes" id="UP000285310"/>
    </source>
</evidence>
<dbReference type="Pfam" id="PF00043">
    <property type="entry name" value="GST_C"/>
    <property type="match status" value="1"/>
</dbReference>
<comment type="caution">
    <text evidence="3">The sequence shown here is derived from an EMBL/GenBank/DDBJ whole genome shotgun (WGS) entry which is preliminary data.</text>
</comment>
<dbReference type="OrthoDB" id="9803562at2"/>
<feature type="domain" description="GST C-terminal" evidence="2">
    <location>
        <begin position="89"/>
        <end position="206"/>
    </location>
</feature>
<dbReference type="SFLD" id="SFLDS00019">
    <property type="entry name" value="Glutathione_Transferase_(cytos"/>
    <property type="match status" value="1"/>
</dbReference>
<organism evidence="3 4">
    <name type="scientific">Salinisphaera japonica YTM-1</name>
    <dbReference type="NCBI Taxonomy" id="1209778"/>
    <lineage>
        <taxon>Bacteria</taxon>
        <taxon>Pseudomonadati</taxon>
        <taxon>Pseudomonadota</taxon>
        <taxon>Gammaproteobacteria</taxon>
        <taxon>Salinisphaerales</taxon>
        <taxon>Salinisphaeraceae</taxon>
        <taxon>Salinisphaera</taxon>
    </lineage>
</organism>
<dbReference type="InterPro" id="IPR034345">
    <property type="entry name" value="Gtt2-like_N"/>
</dbReference>
<dbReference type="FunCoup" id="A0A423PZ15">
    <property type="interactions" value="40"/>
</dbReference>